<dbReference type="OrthoDB" id="9788916at2"/>
<dbReference type="CDD" id="cd04301">
    <property type="entry name" value="NAT_SF"/>
    <property type="match status" value="1"/>
</dbReference>
<dbReference type="AlphaFoldDB" id="A0A1B1SDD6"/>
<dbReference type="Pfam" id="PF13673">
    <property type="entry name" value="Acetyltransf_10"/>
    <property type="match status" value="1"/>
</dbReference>
<protein>
    <submittedName>
        <fullName evidence="4">N-acetyltransferase</fullName>
    </submittedName>
</protein>
<evidence type="ECO:0000259" key="3">
    <source>
        <dbReference type="PROSITE" id="PS51186"/>
    </source>
</evidence>
<dbReference type="GO" id="GO:0005737">
    <property type="term" value="C:cytoplasm"/>
    <property type="evidence" value="ECO:0007669"/>
    <property type="project" value="TreeGrafter"/>
</dbReference>
<dbReference type="InterPro" id="IPR045039">
    <property type="entry name" value="NSI-like"/>
</dbReference>
<dbReference type="InterPro" id="IPR000182">
    <property type="entry name" value="GNAT_dom"/>
</dbReference>
<gene>
    <name evidence="4" type="ORF">A4V02_10610</name>
</gene>
<proteinExistence type="predicted"/>
<dbReference type="Gene3D" id="3.40.630.30">
    <property type="match status" value="1"/>
</dbReference>
<keyword evidence="1 4" id="KW-0808">Transferase</keyword>
<name>A0A1B1SDD6_9BACT</name>
<organism evidence="4 5">
    <name type="scientific">Muribaculum intestinale</name>
    <dbReference type="NCBI Taxonomy" id="1796646"/>
    <lineage>
        <taxon>Bacteria</taxon>
        <taxon>Pseudomonadati</taxon>
        <taxon>Bacteroidota</taxon>
        <taxon>Bacteroidia</taxon>
        <taxon>Bacteroidales</taxon>
        <taxon>Muribaculaceae</taxon>
        <taxon>Muribaculum</taxon>
    </lineage>
</organism>
<reference evidence="5" key="1">
    <citation type="submission" date="2016-04" db="EMBL/GenBank/DDBJ databases">
        <title>Complete Genome Sequences of Twelve Strains of a Stable Defined Moderately Diverse Mouse Microbiota 2 (sDMDMm2).</title>
        <authorList>
            <person name="Uchimura Y."/>
            <person name="Wyss M."/>
            <person name="Brugiroux S."/>
            <person name="Limenitakis J.P."/>
            <person name="Stecher B."/>
            <person name="McCoy K.D."/>
            <person name="Macpherson A.J."/>
        </authorList>
    </citation>
    <scope>NUCLEOTIDE SEQUENCE [LARGE SCALE GENOMIC DNA]</scope>
    <source>
        <strain evidence="5">YL27</strain>
    </source>
</reference>
<dbReference type="Proteomes" id="UP000186351">
    <property type="component" value="Chromosome"/>
</dbReference>
<dbReference type="GO" id="GO:0008080">
    <property type="term" value="F:N-acetyltransferase activity"/>
    <property type="evidence" value="ECO:0007669"/>
    <property type="project" value="InterPro"/>
</dbReference>
<dbReference type="STRING" id="1796646.A4V02_10610"/>
<dbReference type="EMBL" id="CP015402">
    <property type="protein sequence ID" value="ANU64851.1"/>
    <property type="molecule type" value="Genomic_DNA"/>
</dbReference>
<dbReference type="SUPFAM" id="SSF55729">
    <property type="entry name" value="Acyl-CoA N-acyltransferases (Nat)"/>
    <property type="match status" value="1"/>
</dbReference>
<dbReference type="GeneID" id="65537321"/>
<accession>A0A1Z2XKW0</accession>
<dbReference type="KEGG" id="pary:A4V02_10610"/>
<keyword evidence="2" id="KW-0012">Acyltransferase</keyword>
<dbReference type="RefSeq" id="WP_068962136.1">
    <property type="nucleotide sequence ID" value="NZ_CAJTAP010000001.1"/>
</dbReference>
<keyword evidence="5" id="KW-1185">Reference proteome</keyword>
<dbReference type="PROSITE" id="PS51186">
    <property type="entry name" value="GNAT"/>
    <property type="match status" value="1"/>
</dbReference>
<dbReference type="InterPro" id="IPR016181">
    <property type="entry name" value="Acyl_CoA_acyltransferase"/>
</dbReference>
<dbReference type="PANTHER" id="PTHR43626:SF4">
    <property type="entry name" value="GCN5-RELATED N-ACETYLTRANSFERASE 2, CHLOROPLASTIC"/>
    <property type="match status" value="1"/>
</dbReference>
<evidence type="ECO:0000313" key="5">
    <source>
        <dbReference type="Proteomes" id="UP000186351"/>
    </source>
</evidence>
<evidence type="ECO:0000256" key="2">
    <source>
        <dbReference type="ARBA" id="ARBA00023315"/>
    </source>
</evidence>
<evidence type="ECO:0000313" key="4">
    <source>
        <dbReference type="EMBL" id="ANU64851.1"/>
    </source>
</evidence>
<dbReference type="PANTHER" id="PTHR43626">
    <property type="entry name" value="ACYL-COA N-ACYLTRANSFERASE"/>
    <property type="match status" value="1"/>
</dbReference>
<sequence length="136" mass="15689">MNSNIEYKEIKTFGRDELERLFLSVEWSSGRYPERLVQAMQRYETVLSAWDGERLVGMLCAMDDGVMTAYIHYLLVDPECQHCGIGRRLVEIAKERYADYLKIVLIAYTHGTGFYENCGFHAAHDSVAMYLTEMGD</sequence>
<accession>A0A1B1SDD6</accession>
<feature type="domain" description="N-acetyltransferase" evidence="3">
    <location>
        <begin position="8"/>
        <end position="136"/>
    </location>
</feature>
<evidence type="ECO:0000256" key="1">
    <source>
        <dbReference type="ARBA" id="ARBA00022679"/>
    </source>
</evidence>